<keyword evidence="9" id="KW-0408">Iron</keyword>
<keyword evidence="11" id="KW-0472">Membrane</keyword>
<evidence type="ECO:0000256" key="11">
    <source>
        <dbReference type="ARBA" id="ARBA00023136"/>
    </source>
</evidence>
<dbReference type="InterPro" id="IPR001128">
    <property type="entry name" value="Cyt_P450"/>
</dbReference>
<evidence type="ECO:0000256" key="4">
    <source>
        <dbReference type="ARBA" id="ARBA00022617"/>
    </source>
</evidence>
<keyword evidence="8" id="KW-0560">Oxidoreductase</keyword>
<evidence type="ECO:0000256" key="9">
    <source>
        <dbReference type="ARBA" id="ARBA00023004"/>
    </source>
</evidence>
<evidence type="ECO:0000256" key="10">
    <source>
        <dbReference type="ARBA" id="ARBA00023033"/>
    </source>
</evidence>
<evidence type="ECO:0000256" key="8">
    <source>
        <dbReference type="ARBA" id="ARBA00023002"/>
    </source>
</evidence>
<evidence type="ECO:0000313" key="14">
    <source>
        <dbReference type="Proteomes" id="UP001583177"/>
    </source>
</evidence>
<keyword evidence="10" id="KW-0503">Monooxygenase</keyword>
<dbReference type="Gene3D" id="1.10.630.10">
    <property type="entry name" value="Cytochrome P450"/>
    <property type="match status" value="1"/>
</dbReference>
<comment type="subcellular location">
    <subcellularLocation>
        <location evidence="2">Membrane</location>
    </subcellularLocation>
</comment>
<keyword evidence="6" id="KW-0479">Metal-binding</keyword>
<evidence type="ECO:0000256" key="7">
    <source>
        <dbReference type="ARBA" id="ARBA00022989"/>
    </source>
</evidence>
<organism evidence="13 14">
    <name type="scientific">Diaporthe australafricana</name>
    <dbReference type="NCBI Taxonomy" id="127596"/>
    <lineage>
        <taxon>Eukaryota</taxon>
        <taxon>Fungi</taxon>
        <taxon>Dikarya</taxon>
        <taxon>Ascomycota</taxon>
        <taxon>Pezizomycotina</taxon>
        <taxon>Sordariomycetes</taxon>
        <taxon>Sordariomycetidae</taxon>
        <taxon>Diaporthales</taxon>
        <taxon>Diaporthaceae</taxon>
        <taxon>Diaporthe</taxon>
    </lineage>
</organism>
<comment type="similarity">
    <text evidence="3">Belongs to the cytochrome P450 family.</text>
</comment>
<evidence type="ECO:0000256" key="6">
    <source>
        <dbReference type="ARBA" id="ARBA00022723"/>
    </source>
</evidence>
<dbReference type="EMBL" id="JAWRVE010000156">
    <property type="protein sequence ID" value="KAL1852795.1"/>
    <property type="molecule type" value="Genomic_DNA"/>
</dbReference>
<dbReference type="Proteomes" id="UP001583177">
    <property type="component" value="Unassembled WGS sequence"/>
</dbReference>
<protein>
    <recommendedName>
        <fullName evidence="15">Cytochrome P450</fullName>
    </recommendedName>
</protein>
<dbReference type="Pfam" id="PF00067">
    <property type="entry name" value="p450"/>
    <property type="match status" value="1"/>
</dbReference>
<evidence type="ECO:0000256" key="3">
    <source>
        <dbReference type="ARBA" id="ARBA00010617"/>
    </source>
</evidence>
<evidence type="ECO:0000313" key="13">
    <source>
        <dbReference type="EMBL" id="KAL1852795.1"/>
    </source>
</evidence>
<evidence type="ECO:0000256" key="2">
    <source>
        <dbReference type="ARBA" id="ARBA00004370"/>
    </source>
</evidence>
<dbReference type="InterPro" id="IPR036396">
    <property type="entry name" value="Cyt_P450_sf"/>
</dbReference>
<evidence type="ECO:0008006" key="15">
    <source>
        <dbReference type="Google" id="ProtNLM"/>
    </source>
</evidence>
<dbReference type="PANTHER" id="PTHR46206:SF5">
    <property type="entry name" value="P450, PUTATIVE (EUROFUNG)-RELATED"/>
    <property type="match status" value="1"/>
</dbReference>
<keyword evidence="7" id="KW-1133">Transmembrane helix</keyword>
<evidence type="ECO:0000256" key="12">
    <source>
        <dbReference type="SAM" id="MobiDB-lite"/>
    </source>
</evidence>
<keyword evidence="14" id="KW-1185">Reference proteome</keyword>
<dbReference type="PANTHER" id="PTHR46206">
    <property type="entry name" value="CYTOCHROME P450"/>
    <property type="match status" value="1"/>
</dbReference>
<accession>A0ABR3W4R8</accession>
<name>A0ABR3W4R8_9PEZI</name>
<dbReference type="SUPFAM" id="SSF48264">
    <property type="entry name" value="Cytochrome P450"/>
    <property type="match status" value="1"/>
</dbReference>
<keyword evidence="5" id="KW-0812">Transmembrane</keyword>
<evidence type="ECO:0000256" key="5">
    <source>
        <dbReference type="ARBA" id="ARBA00022692"/>
    </source>
</evidence>
<sequence>MVRPVLQKRLDARRQNEDSQVDSPELDAIEWTLMLRPSSAAGDIEVLATELMHNLWAGTSAPGGLVTDIMFQILLQPEYKDPLIREASEALRGAGHWTERALNQLPLLDSFIQEINRLYPTGSITCSRTVLERPYVFPDGLILTVGTRFGFPTMAMQNDADISFKGFRFVKGEVTTPEHEENNGAWGGATTMSTANLA</sequence>
<keyword evidence="4" id="KW-0349">Heme</keyword>
<proteinExistence type="inferred from homology"/>
<reference evidence="13 14" key="1">
    <citation type="journal article" date="2024" name="IMA Fungus">
        <title>IMA Genome - F19 : A genome assembly and annotation guide to empower mycologists, including annotated draft genome sequences of Ceratocystis pirilliformis, Diaporthe australafricana, Fusarium ophioides, Paecilomyces lecythidis, and Sporothrix stenoceras.</title>
        <authorList>
            <person name="Aylward J."/>
            <person name="Wilson A.M."/>
            <person name="Visagie C.M."/>
            <person name="Spraker J."/>
            <person name="Barnes I."/>
            <person name="Buitendag C."/>
            <person name="Ceriani C."/>
            <person name="Del Mar Angel L."/>
            <person name="du Plessis D."/>
            <person name="Fuchs T."/>
            <person name="Gasser K."/>
            <person name="Kramer D."/>
            <person name="Li W."/>
            <person name="Munsamy K."/>
            <person name="Piso A."/>
            <person name="Price J.L."/>
            <person name="Sonnekus B."/>
            <person name="Thomas C."/>
            <person name="van der Nest A."/>
            <person name="van Dijk A."/>
            <person name="van Heerden A."/>
            <person name="van Vuuren N."/>
            <person name="Yilmaz N."/>
            <person name="Duong T.A."/>
            <person name="van der Merwe N.A."/>
            <person name="Wingfield M.J."/>
            <person name="Wingfield B.D."/>
        </authorList>
    </citation>
    <scope>NUCLEOTIDE SEQUENCE [LARGE SCALE GENOMIC DNA]</scope>
    <source>
        <strain evidence="13 14">CMW 18300</strain>
    </source>
</reference>
<comment type="cofactor">
    <cofactor evidence="1">
        <name>heme</name>
        <dbReference type="ChEBI" id="CHEBI:30413"/>
    </cofactor>
</comment>
<evidence type="ECO:0000256" key="1">
    <source>
        <dbReference type="ARBA" id="ARBA00001971"/>
    </source>
</evidence>
<gene>
    <name evidence="13" type="ORF">Daus18300_012039</name>
</gene>
<feature type="region of interest" description="Disordered" evidence="12">
    <location>
        <begin position="178"/>
        <end position="198"/>
    </location>
</feature>
<comment type="caution">
    <text evidence="13">The sequence shown here is derived from an EMBL/GenBank/DDBJ whole genome shotgun (WGS) entry which is preliminary data.</text>
</comment>